<dbReference type="STRING" id="139420.A0A371DV99"/>
<keyword evidence="3" id="KW-0963">Cytoplasm</keyword>
<evidence type="ECO:0000256" key="5">
    <source>
        <dbReference type="ARBA" id="ARBA00023242"/>
    </source>
</evidence>
<dbReference type="InterPro" id="IPR033464">
    <property type="entry name" value="CSN8_PSD8_EIF3K"/>
</dbReference>
<feature type="compositionally biased region" description="Low complexity" evidence="6">
    <location>
        <begin position="29"/>
        <end position="48"/>
    </location>
</feature>
<dbReference type="Gene3D" id="1.25.40.990">
    <property type="match status" value="1"/>
</dbReference>
<gene>
    <name evidence="8" type="ORF">OH76DRAFT_1369097</name>
</gene>
<dbReference type="Pfam" id="PF10075">
    <property type="entry name" value="CSN8_PSD8_EIF3K"/>
    <property type="match status" value="1"/>
</dbReference>
<evidence type="ECO:0000256" key="4">
    <source>
        <dbReference type="ARBA" id="ARBA00022790"/>
    </source>
</evidence>
<evidence type="ECO:0000259" key="7">
    <source>
        <dbReference type="Pfam" id="PF10075"/>
    </source>
</evidence>
<evidence type="ECO:0000256" key="2">
    <source>
        <dbReference type="ARBA" id="ARBA00004496"/>
    </source>
</evidence>
<dbReference type="PANTHER" id="PTHR13339:SF0">
    <property type="entry name" value="COP9 SIGNALOSOME COMPLEX SUBUNIT 8"/>
    <property type="match status" value="1"/>
</dbReference>
<protein>
    <recommendedName>
        <fullName evidence="7">CSN8/PSMD8/EIF3K domain-containing protein</fullName>
    </recommendedName>
</protein>
<feature type="region of interest" description="Disordered" evidence="6">
    <location>
        <begin position="1"/>
        <end position="59"/>
    </location>
</feature>
<dbReference type="GO" id="GO:0005737">
    <property type="term" value="C:cytoplasm"/>
    <property type="evidence" value="ECO:0007669"/>
    <property type="project" value="UniProtKB-SubCell"/>
</dbReference>
<keyword evidence="5" id="KW-0539">Nucleus</keyword>
<dbReference type="OrthoDB" id="5351233at2759"/>
<proteinExistence type="predicted"/>
<name>A0A371DV99_9APHY</name>
<dbReference type="InterPro" id="IPR033205">
    <property type="entry name" value="COP9_CSN8"/>
</dbReference>
<evidence type="ECO:0000256" key="1">
    <source>
        <dbReference type="ARBA" id="ARBA00004123"/>
    </source>
</evidence>
<keyword evidence="4" id="KW-0736">Signalosome</keyword>
<sequence>MTGPPTPPPSSATEIEDAARTTLPPPQAAPATVEPAAASVPAQPATEQPQPPIASPATPKSSYELLFPSIADLARSGSLRDLIEVAERGDQSADQDKSPARLLLVAPLVLAYLIVDEVPPARHVLTRLPATLTSLPLVQGLFSLLSSVSERKYTNIYTRAEQLHQLVSDPGFSVQPLGQVLAGMVTAFVEAFRKKTFNLLAKAYTSIPLPHAQVYLGLTAEQVVNVAVPAGWEFHETSFILTPPKQSSGSRRVSSAPSSLFALNLVAETVANLEN</sequence>
<organism evidence="8 9">
    <name type="scientific">Lentinus brumalis</name>
    <dbReference type="NCBI Taxonomy" id="2498619"/>
    <lineage>
        <taxon>Eukaryota</taxon>
        <taxon>Fungi</taxon>
        <taxon>Dikarya</taxon>
        <taxon>Basidiomycota</taxon>
        <taxon>Agaricomycotina</taxon>
        <taxon>Agaricomycetes</taxon>
        <taxon>Polyporales</taxon>
        <taxon>Polyporaceae</taxon>
        <taxon>Lentinus</taxon>
    </lineage>
</organism>
<evidence type="ECO:0000313" key="8">
    <source>
        <dbReference type="EMBL" id="RDX56441.1"/>
    </source>
</evidence>
<feature type="compositionally biased region" description="Pro residues" evidence="6">
    <location>
        <begin position="1"/>
        <end position="10"/>
    </location>
</feature>
<evidence type="ECO:0000313" key="9">
    <source>
        <dbReference type="Proteomes" id="UP000256964"/>
    </source>
</evidence>
<dbReference type="GO" id="GO:0010387">
    <property type="term" value="P:COP9 signalosome assembly"/>
    <property type="evidence" value="ECO:0007669"/>
    <property type="project" value="InterPro"/>
</dbReference>
<keyword evidence="9" id="KW-1185">Reference proteome</keyword>
<comment type="subcellular location">
    <subcellularLocation>
        <location evidence="2">Cytoplasm</location>
    </subcellularLocation>
    <subcellularLocation>
        <location evidence="1">Nucleus</location>
    </subcellularLocation>
</comment>
<dbReference type="GO" id="GO:0000338">
    <property type="term" value="P:protein deneddylation"/>
    <property type="evidence" value="ECO:0007669"/>
    <property type="project" value="InterPro"/>
</dbReference>
<reference evidence="8 9" key="1">
    <citation type="journal article" date="2018" name="Biotechnol. Biofuels">
        <title>Integrative visual omics of the white-rot fungus Polyporus brumalis exposes the biotechnological potential of its oxidative enzymes for delignifying raw plant biomass.</title>
        <authorList>
            <person name="Miyauchi S."/>
            <person name="Rancon A."/>
            <person name="Drula E."/>
            <person name="Hage H."/>
            <person name="Chaduli D."/>
            <person name="Favel A."/>
            <person name="Grisel S."/>
            <person name="Henrissat B."/>
            <person name="Herpoel-Gimbert I."/>
            <person name="Ruiz-Duenas F.J."/>
            <person name="Chevret D."/>
            <person name="Hainaut M."/>
            <person name="Lin J."/>
            <person name="Wang M."/>
            <person name="Pangilinan J."/>
            <person name="Lipzen A."/>
            <person name="Lesage-Meessen L."/>
            <person name="Navarro D."/>
            <person name="Riley R."/>
            <person name="Grigoriev I.V."/>
            <person name="Zhou S."/>
            <person name="Raouche S."/>
            <person name="Rosso M.N."/>
        </authorList>
    </citation>
    <scope>NUCLEOTIDE SEQUENCE [LARGE SCALE GENOMIC DNA]</scope>
    <source>
        <strain evidence="8 9">BRFM 1820</strain>
    </source>
</reference>
<accession>A0A371DV99</accession>
<dbReference type="GO" id="GO:0008180">
    <property type="term" value="C:COP9 signalosome"/>
    <property type="evidence" value="ECO:0007669"/>
    <property type="project" value="UniProtKB-KW"/>
</dbReference>
<evidence type="ECO:0000256" key="3">
    <source>
        <dbReference type="ARBA" id="ARBA00022490"/>
    </source>
</evidence>
<evidence type="ECO:0000256" key="6">
    <source>
        <dbReference type="SAM" id="MobiDB-lite"/>
    </source>
</evidence>
<dbReference type="AlphaFoldDB" id="A0A371DV99"/>
<dbReference type="EMBL" id="KZ857380">
    <property type="protein sequence ID" value="RDX56441.1"/>
    <property type="molecule type" value="Genomic_DNA"/>
</dbReference>
<dbReference type="Proteomes" id="UP000256964">
    <property type="component" value="Unassembled WGS sequence"/>
</dbReference>
<dbReference type="PANTHER" id="PTHR13339">
    <property type="entry name" value="COP9 SIGNALOSOME COMPLEX SUBUNIT 8"/>
    <property type="match status" value="1"/>
</dbReference>
<feature type="domain" description="CSN8/PSMD8/EIF3K" evidence="7">
    <location>
        <begin position="105"/>
        <end position="245"/>
    </location>
</feature>